<name>A0A4U6BRI9_9BRAD</name>
<dbReference type="Proteomes" id="UP000034832">
    <property type="component" value="Unassembled WGS sequence"/>
</dbReference>
<dbReference type="OrthoDB" id="7908941at2"/>
<dbReference type="PANTHER" id="PTHR14136:SF17">
    <property type="entry name" value="BTB_POZ DOMAIN-CONTAINING PROTEIN KCTD9"/>
    <property type="match status" value="1"/>
</dbReference>
<accession>A0A4U6BRI9</accession>
<proteinExistence type="predicted"/>
<protein>
    <submittedName>
        <fullName evidence="3">Pentapeptide repeat-containing protein</fullName>
    </submittedName>
</protein>
<feature type="transmembrane region" description="Helical" evidence="2">
    <location>
        <begin position="78"/>
        <end position="96"/>
    </location>
</feature>
<dbReference type="InterPro" id="IPR051082">
    <property type="entry name" value="Pentapeptide-BTB/POZ_domain"/>
</dbReference>
<keyword evidence="4" id="KW-1185">Reference proteome</keyword>
<evidence type="ECO:0000313" key="3">
    <source>
        <dbReference type="EMBL" id="TKT73116.1"/>
    </source>
</evidence>
<evidence type="ECO:0000313" key="4">
    <source>
        <dbReference type="Proteomes" id="UP000034832"/>
    </source>
</evidence>
<evidence type="ECO:0000256" key="2">
    <source>
        <dbReference type="SAM" id="Phobius"/>
    </source>
</evidence>
<dbReference type="Gene3D" id="2.160.20.80">
    <property type="entry name" value="E3 ubiquitin-protein ligase SopA"/>
    <property type="match status" value="1"/>
</dbReference>
<evidence type="ECO:0000256" key="1">
    <source>
        <dbReference type="SAM" id="MobiDB-lite"/>
    </source>
</evidence>
<dbReference type="EMBL" id="LBIA02000001">
    <property type="protein sequence ID" value="TKT73116.1"/>
    <property type="molecule type" value="Genomic_DNA"/>
</dbReference>
<dbReference type="SUPFAM" id="SSF141571">
    <property type="entry name" value="Pentapeptide repeat-like"/>
    <property type="match status" value="1"/>
</dbReference>
<organism evidence="3 4">
    <name type="scientific">Afipia massiliensis</name>
    <dbReference type="NCBI Taxonomy" id="211460"/>
    <lineage>
        <taxon>Bacteria</taxon>
        <taxon>Pseudomonadati</taxon>
        <taxon>Pseudomonadota</taxon>
        <taxon>Alphaproteobacteria</taxon>
        <taxon>Hyphomicrobiales</taxon>
        <taxon>Nitrobacteraceae</taxon>
        <taxon>Afipia</taxon>
    </lineage>
</organism>
<dbReference type="Pfam" id="PF00805">
    <property type="entry name" value="Pentapeptide"/>
    <property type="match status" value="1"/>
</dbReference>
<dbReference type="RefSeq" id="WP_083992529.1">
    <property type="nucleotide sequence ID" value="NZ_LBIA02000001.1"/>
</dbReference>
<feature type="transmembrane region" description="Helical" evidence="2">
    <location>
        <begin position="36"/>
        <end position="57"/>
    </location>
</feature>
<dbReference type="AlphaFoldDB" id="A0A4U6BRI9"/>
<gene>
    <name evidence="3" type="ORF">YH63_017745</name>
</gene>
<keyword evidence="2" id="KW-1133">Transmembrane helix</keyword>
<comment type="caution">
    <text evidence="3">The sequence shown here is derived from an EMBL/GenBank/DDBJ whole genome shotgun (WGS) entry which is preliminary data.</text>
</comment>
<keyword evidence="2" id="KW-0812">Transmembrane</keyword>
<reference evidence="3" key="1">
    <citation type="submission" date="2019-04" db="EMBL/GenBank/DDBJ databases">
        <title>Whole genome sequencing of cave bacteria.</title>
        <authorList>
            <person name="Gan H.M."/>
            <person name="Barton H."/>
            <person name="Savka M.A."/>
        </authorList>
    </citation>
    <scope>NUCLEOTIDE SEQUENCE [LARGE SCALE GENOMIC DNA]</scope>
    <source>
        <strain evidence="3">LC387</strain>
    </source>
</reference>
<dbReference type="InterPro" id="IPR001646">
    <property type="entry name" value="5peptide_repeat"/>
</dbReference>
<keyword evidence="2" id="KW-0472">Membrane</keyword>
<dbReference type="PANTHER" id="PTHR14136">
    <property type="entry name" value="BTB_POZ DOMAIN-CONTAINING PROTEIN KCTD9"/>
    <property type="match status" value="1"/>
</dbReference>
<sequence>MSTEPDPNKRNFFDIFGIDRNVFAPVPETFRSWTTVSLTIGLIVFSLGVLISAILLFRLGVNALFSPDDSFQDAAKNFLFALAGAFGAPFLVWRTWVAHLQANAATAQANTALESHLTGIFAKSVELLGLVREVKTIKPDGSPVVRSLPNLESRLGALYSLERLLRESNKDQQAILETLCAYVRENSPLEIPEDENERDKISSGKQAPEPSRRTDVQAAITIIGRRLLVVHERGRREGWRLDLREANLVGYDFSGLNFDGSDFTGSFLNFCKLNGASFENSIFSNTLFCGAELNRTKLTCSSLNHCNFSSEKIKDSDFSLTTIENTDLREAHIISLDIRGANLKNAFSSWLEFSVTDAIKNGATSFNAMEIVRTNELFKKAHWDETTALSKTTLDAIGLMKQA</sequence>
<feature type="region of interest" description="Disordered" evidence="1">
    <location>
        <begin position="191"/>
        <end position="214"/>
    </location>
</feature>